<keyword evidence="1" id="KW-0812">Transmembrane</keyword>
<protein>
    <submittedName>
        <fullName evidence="2">Uncharacterized protein</fullName>
    </submittedName>
</protein>
<evidence type="ECO:0000313" key="2">
    <source>
        <dbReference type="EMBL" id="DAD76112.1"/>
    </source>
</evidence>
<evidence type="ECO:0000256" key="1">
    <source>
        <dbReference type="SAM" id="Phobius"/>
    </source>
</evidence>
<name>A0A8S5M1T4_9CAUD</name>
<keyword evidence="1" id="KW-1133">Transmembrane helix</keyword>
<reference evidence="2" key="1">
    <citation type="journal article" date="2021" name="Proc. Natl. Acad. Sci. U.S.A.">
        <title>A Catalog of Tens of Thousands of Viruses from Human Metagenomes Reveals Hidden Associations with Chronic Diseases.</title>
        <authorList>
            <person name="Tisza M.J."/>
            <person name="Buck C.B."/>
        </authorList>
    </citation>
    <scope>NUCLEOTIDE SEQUENCE</scope>
    <source>
        <strain evidence="2">CtIi96</strain>
    </source>
</reference>
<accession>A0A8S5M1T4</accession>
<keyword evidence="1" id="KW-0472">Membrane</keyword>
<sequence length="60" mass="7330">MNRHVITVTFHMISWNFHLDKYSLDSFRIYHTIFIYYSIGFPIFGQARHPSSIRIEWCVH</sequence>
<dbReference type="EMBL" id="BK014795">
    <property type="protein sequence ID" value="DAD76112.1"/>
    <property type="molecule type" value="Genomic_DNA"/>
</dbReference>
<proteinExistence type="predicted"/>
<feature type="transmembrane region" description="Helical" evidence="1">
    <location>
        <begin position="27"/>
        <end position="45"/>
    </location>
</feature>
<organism evidence="2">
    <name type="scientific">Podoviridae sp. ctIi96</name>
    <dbReference type="NCBI Taxonomy" id="2826550"/>
    <lineage>
        <taxon>Viruses</taxon>
        <taxon>Duplodnaviria</taxon>
        <taxon>Heunggongvirae</taxon>
        <taxon>Uroviricota</taxon>
        <taxon>Caudoviricetes</taxon>
    </lineage>
</organism>